<dbReference type="GeneID" id="92179993"/>
<evidence type="ECO:0000313" key="3">
    <source>
        <dbReference type="Proteomes" id="UP001388673"/>
    </source>
</evidence>
<dbReference type="Proteomes" id="UP001388673">
    <property type="component" value="Unassembled WGS sequence"/>
</dbReference>
<dbReference type="EMBL" id="JBCAWK010000005">
    <property type="protein sequence ID" value="KAK8858508.1"/>
    <property type="molecule type" value="Genomic_DNA"/>
</dbReference>
<name>A0AAW0YPR2_9TREE</name>
<proteinExistence type="predicted"/>
<evidence type="ECO:0000313" key="2">
    <source>
        <dbReference type="EMBL" id="KAK8858508.1"/>
    </source>
</evidence>
<evidence type="ECO:0000256" key="1">
    <source>
        <dbReference type="SAM" id="MobiDB-lite"/>
    </source>
</evidence>
<dbReference type="AlphaFoldDB" id="A0AAW0YPR2"/>
<feature type="compositionally biased region" description="Polar residues" evidence="1">
    <location>
        <begin position="167"/>
        <end position="178"/>
    </location>
</feature>
<organism evidence="2 3">
    <name type="scientific">Kwoniella newhampshirensis</name>
    <dbReference type="NCBI Taxonomy" id="1651941"/>
    <lineage>
        <taxon>Eukaryota</taxon>
        <taxon>Fungi</taxon>
        <taxon>Dikarya</taxon>
        <taxon>Basidiomycota</taxon>
        <taxon>Agaricomycotina</taxon>
        <taxon>Tremellomycetes</taxon>
        <taxon>Tremellales</taxon>
        <taxon>Cryptococcaceae</taxon>
        <taxon>Kwoniella</taxon>
    </lineage>
</organism>
<accession>A0AAW0YPR2</accession>
<keyword evidence="3" id="KW-1185">Reference proteome</keyword>
<sequence length="314" mass="33885">MSIRTTTTVSRRAFQNVQCRMFRTSRAVFSSDLPPNPTSAEALGFTPQTNRQRQLPADLKIPITVSGQKDLFHGGGERRQPRQQHERRKEPSTSNDKRQPRAVANPETDADFFADSSAPSPSHVQRSTNSSGPPRSRRALKNVSLDVVGAETALPPDVQRRQRRAQSSPRGNKSNAASGSGPRPGSNTQRRSRDSGVNVNAREKRVMLPRRQLTLETMDHSSNGLFGRKKLIAGGRIAGSVGSGLSHARKVTSLRPASSIISLPASPIPVLTSSPSKATEQAIQAASWAAALNPSIGLRAKSRLSEVVASQLGR</sequence>
<comment type="caution">
    <text evidence="2">The sequence shown here is derived from an EMBL/GenBank/DDBJ whole genome shotgun (WGS) entry which is preliminary data.</text>
</comment>
<gene>
    <name evidence="2" type="ORF">IAR55_002735</name>
</gene>
<feature type="compositionally biased region" description="Basic and acidic residues" evidence="1">
    <location>
        <begin position="70"/>
        <end position="99"/>
    </location>
</feature>
<dbReference type="KEGG" id="kne:92179993"/>
<reference evidence="2 3" key="1">
    <citation type="journal article" date="2024" name="bioRxiv">
        <title>Comparative genomics of Cryptococcus and Kwoniella reveals pathogenesis evolution and contrasting karyotype dynamics via intercentromeric recombination or chromosome fusion.</title>
        <authorList>
            <person name="Coelho M.A."/>
            <person name="David-Palma M."/>
            <person name="Shea T."/>
            <person name="Bowers K."/>
            <person name="McGinley-Smith S."/>
            <person name="Mohammad A.W."/>
            <person name="Gnirke A."/>
            <person name="Yurkov A.M."/>
            <person name="Nowrousian M."/>
            <person name="Sun S."/>
            <person name="Cuomo C.A."/>
            <person name="Heitman J."/>
        </authorList>
    </citation>
    <scope>NUCLEOTIDE SEQUENCE [LARGE SCALE GENOMIC DNA]</scope>
    <source>
        <strain evidence="2 3">CBS 13917</strain>
    </source>
</reference>
<dbReference type="RefSeq" id="XP_066803349.1">
    <property type="nucleotide sequence ID" value="XM_066945848.1"/>
</dbReference>
<feature type="region of interest" description="Disordered" evidence="1">
    <location>
        <begin position="28"/>
        <end position="205"/>
    </location>
</feature>
<feature type="compositionally biased region" description="Polar residues" evidence="1">
    <location>
        <begin position="117"/>
        <end position="133"/>
    </location>
</feature>
<protein>
    <submittedName>
        <fullName evidence="2">Uncharacterized protein</fullName>
    </submittedName>
</protein>